<reference evidence="2 3" key="1">
    <citation type="submission" date="2016-10" db="EMBL/GenBank/DDBJ databases">
        <authorList>
            <person name="de Groot N.N."/>
        </authorList>
    </citation>
    <scope>NUCLEOTIDE SEQUENCE [LARGE SCALE GENOMIC DNA]</scope>
    <source>
        <strain evidence="2 3">DSM 1041</strain>
    </source>
</reference>
<dbReference type="STRING" id="170623.SAMN04244579_01748"/>
<evidence type="ECO:0000313" key="2">
    <source>
        <dbReference type="EMBL" id="SEI71206.1"/>
    </source>
</evidence>
<dbReference type="EMBL" id="FNYO01000016">
    <property type="protein sequence ID" value="SEI71206.1"/>
    <property type="molecule type" value="Genomic_DNA"/>
</dbReference>
<gene>
    <name evidence="2" type="ORF">SAMN04244579_01748</name>
</gene>
<dbReference type="RefSeq" id="WP_139211088.1">
    <property type="nucleotide sequence ID" value="NZ_FNYO01000016.1"/>
</dbReference>
<evidence type="ECO:0000313" key="3">
    <source>
        <dbReference type="Proteomes" id="UP000199005"/>
    </source>
</evidence>
<dbReference type="AlphaFoldDB" id="A0A1H6SWE8"/>
<keyword evidence="1" id="KW-0472">Membrane</keyword>
<organism evidence="2 3">
    <name type="scientific">Azotobacter beijerinckii</name>
    <dbReference type="NCBI Taxonomy" id="170623"/>
    <lineage>
        <taxon>Bacteria</taxon>
        <taxon>Pseudomonadati</taxon>
        <taxon>Pseudomonadota</taxon>
        <taxon>Gammaproteobacteria</taxon>
        <taxon>Pseudomonadales</taxon>
        <taxon>Pseudomonadaceae</taxon>
        <taxon>Azotobacter</taxon>
    </lineage>
</organism>
<protein>
    <recommendedName>
        <fullName evidence="4">Four helix bundle sensory module for signal transduction</fullName>
    </recommendedName>
</protein>
<dbReference type="Proteomes" id="UP000199005">
    <property type="component" value="Unassembled WGS sequence"/>
</dbReference>
<feature type="transmembrane region" description="Helical" evidence="1">
    <location>
        <begin position="206"/>
        <end position="224"/>
    </location>
</feature>
<evidence type="ECO:0000256" key="1">
    <source>
        <dbReference type="SAM" id="Phobius"/>
    </source>
</evidence>
<accession>A0A1H6SWE8</accession>
<sequence length="247" mass="27839">MDKILLTAFLSALAGFITAVLSIVKLVNEKESKTTEYRQAWTDSVRKAFANLVAKINAQAGRISAAASDLDSLNRLHSDNPNDEETPAEKRLRDHLEKTVAEHRQAIHENRMGIYECYSLSRLHFKPNDLSFNRIEQKFDVIDGMLSQLGKLESDADRAELRQKIHSGANEIAGYARDILKTEWETVKRGEPAYQGTKKWSIRGSIIMLTILLAIGAYAGISIWKENIRSEKIHLSSKETPSQQDSK</sequence>
<evidence type="ECO:0008006" key="4">
    <source>
        <dbReference type="Google" id="ProtNLM"/>
    </source>
</evidence>
<proteinExistence type="predicted"/>
<keyword evidence="1" id="KW-0812">Transmembrane</keyword>
<keyword evidence="1" id="KW-1133">Transmembrane helix</keyword>
<name>A0A1H6SWE8_9GAMM</name>